<feature type="transmembrane region" description="Helical" evidence="2">
    <location>
        <begin position="31"/>
        <end position="49"/>
    </location>
</feature>
<evidence type="ECO:0000313" key="3">
    <source>
        <dbReference type="EMBL" id="NIR76100.1"/>
    </source>
</evidence>
<feature type="transmembrane region" description="Helical" evidence="2">
    <location>
        <begin position="240"/>
        <end position="263"/>
    </location>
</feature>
<keyword evidence="2" id="KW-0812">Transmembrane</keyword>
<proteinExistence type="predicted"/>
<keyword evidence="2" id="KW-1133">Transmembrane helix</keyword>
<evidence type="ECO:0000256" key="2">
    <source>
        <dbReference type="SAM" id="Phobius"/>
    </source>
</evidence>
<feature type="transmembrane region" description="Helical" evidence="2">
    <location>
        <begin position="61"/>
        <end position="77"/>
    </location>
</feature>
<protein>
    <submittedName>
        <fullName evidence="3">DUF4173 domain-containing protein</fullName>
    </submittedName>
</protein>
<feature type="compositionally biased region" description="Basic and acidic residues" evidence="1">
    <location>
        <begin position="491"/>
        <end position="507"/>
    </location>
</feature>
<dbReference type="Pfam" id="PF13687">
    <property type="entry name" value="DUF4153"/>
    <property type="match status" value="1"/>
</dbReference>
<keyword evidence="2" id="KW-0472">Membrane</keyword>
<feature type="transmembrane region" description="Helical" evidence="2">
    <location>
        <begin position="83"/>
        <end position="103"/>
    </location>
</feature>
<accession>A0AAE4Z957</accession>
<dbReference type="InterPro" id="IPR025291">
    <property type="entry name" value="DUF4153"/>
</dbReference>
<feature type="transmembrane region" description="Helical" evidence="2">
    <location>
        <begin position="284"/>
        <end position="307"/>
    </location>
</feature>
<feature type="transmembrane region" description="Helical" evidence="2">
    <location>
        <begin position="154"/>
        <end position="180"/>
    </location>
</feature>
<dbReference type="AlphaFoldDB" id="A0AAE4Z957"/>
<feature type="transmembrane region" description="Helical" evidence="2">
    <location>
        <begin position="351"/>
        <end position="374"/>
    </location>
</feature>
<evidence type="ECO:0000313" key="4">
    <source>
        <dbReference type="Proteomes" id="UP000702544"/>
    </source>
</evidence>
<reference evidence="3 4" key="1">
    <citation type="submission" date="2020-01" db="EMBL/GenBank/DDBJ databases">
        <title>Genomes assembled from Gulf of Kutch pelagic sediment metagenomes.</title>
        <authorList>
            <person name="Chandrashekar M."/>
            <person name="Mahajan M.S."/>
            <person name="Dave K.J."/>
            <person name="Vatsa P."/>
            <person name="Nathani N.M."/>
        </authorList>
    </citation>
    <scope>NUCLEOTIDE SEQUENCE [LARGE SCALE GENOMIC DNA]</scope>
    <source>
        <strain evidence="3">KS3-K002</strain>
    </source>
</reference>
<feature type="transmembrane region" description="Helical" evidence="2">
    <location>
        <begin position="201"/>
        <end position="220"/>
    </location>
</feature>
<comment type="caution">
    <text evidence="3">The sequence shown here is derived from an EMBL/GenBank/DDBJ whole genome shotgun (WGS) entry which is preliminary data.</text>
</comment>
<feature type="transmembrane region" description="Helical" evidence="2">
    <location>
        <begin position="319"/>
        <end position="339"/>
    </location>
</feature>
<organism evidence="3 4">
    <name type="scientific">Candidatus Kutchimonas denitrificans</name>
    <dbReference type="NCBI Taxonomy" id="3056748"/>
    <lineage>
        <taxon>Bacteria</taxon>
        <taxon>Pseudomonadati</taxon>
        <taxon>Gemmatimonadota</taxon>
        <taxon>Gemmatimonadia</taxon>
        <taxon>Candidatus Palauibacterales</taxon>
        <taxon>Candidatus Palauibacteraceae</taxon>
        <taxon>Candidatus Kutchimonas</taxon>
    </lineage>
</organism>
<feature type="transmembrane region" description="Helical" evidence="2">
    <location>
        <begin position="380"/>
        <end position="399"/>
    </location>
</feature>
<dbReference type="EMBL" id="JAACAK010000113">
    <property type="protein sequence ID" value="NIR76100.1"/>
    <property type="molecule type" value="Genomic_DNA"/>
</dbReference>
<name>A0AAE4Z957_9BACT</name>
<sequence length="514" mass="55637">MERKSRLAREILIAGVTLGVLGDALLRAGPWSLNLTLWATLVVFAAMTLAGRNHVAWPRDGLWFAAPVLLFALAFAWRDSLALKFLNLVAMLTGISVWSLALAGSRISISGIADYARGMVDSGAAALIGATALARSELIQTAPPSSATLRHARAATVGLLIAVPLLFVFGGLLMAADAVFDRMVTTALDIDFANLMSHGMLTGFFAWIVCGFFLLILGVARPFRAEMIKIGRPPLGVTEIALPLALIDLLFAAFVLVQMRYLFGDAALVQDTVGLTYAEYARRGFFELVTVTALVLPLLLAADWILGPSSALGKRLFRGLAGAMLALLLIIVASAMTRMQLYQDAYGLTELRLYTTAFMAWLGIVLAWFAVTVLAGRRRFFATGALLAAFSLVGALNLINADEIIARVNTTRAIEGKEFDARYASSLSADAVPVLLSALPRLEEEHRCIVAARLLERWSPPTATDWRTWNVARGRAWRSVRRASDRLERSACSAESRRERDADHDAEAADATSG</sequence>
<gene>
    <name evidence="3" type="ORF">GWO12_13475</name>
</gene>
<feature type="region of interest" description="Disordered" evidence="1">
    <location>
        <begin position="491"/>
        <end position="514"/>
    </location>
</feature>
<evidence type="ECO:0000256" key="1">
    <source>
        <dbReference type="SAM" id="MobiDB-lite"/>
    </source>
</evidence>
<feature type="transmembrane region" description="Helical" evidence="2">
    <location>
        <begin position="7"/>
        <end position="25"/>
    </location>
</feature>
<dbReference type="Proteomes" id="UP000702544">
    <property type="component" value="Unassembled WGS sequence"/>
</dbReference>